<name>A0AAV2E3M4_9ROSI</name>
<dbReference type="Proteomes" id="UP001497516">
    <property type="component" value="Chromosome 4"/>
</dbReference>
<evidence type="ECO:0000313" key="2">
    <source>
        <dbReference type="Proteomes" id="UP001497516"/>
    </source>
</evidence>
<evidence type="ECO:0000313" key="1">
    <source>
        <dbReference type="EMBL" id="CAL1380399.1"/>
    </source>
</evidence>
<dbReference type="PANTHER" id="PTHR47913">
    <property type="entry name" value="OS01G0167750 PROTEIN"/>
    <property type="match status" value="1"/>
</dbReference>
<organism evidence="1 2">
    <name type="scientific">Linum trigynum</name>
    <dbReference type="NCBI Taxonomy" id="586398"/>
    <lineage>
        <taxon>Eukaryota</taxon>
        <taxon>Viridiplantae</taxon>
        <taxon>Streptophyta</taxon>
        <taxon>Embryophyta</taxon>
        <taxon>Tracheophyta</taxon>
        <taxon>Spermatophyta</taxon>
        <taxon>Magnoliopsida</taxon>
        <taxon>eudicotyledons</taxon>
        <taxon>Gunneridae</taxon>
        <taxon>Pentapetalae</taxon>
        <taxon>rosids</taxon>
        <taxon>fabids</taxon>
        <taxon>Malpighiales</taxon>
        <taxon>Linaceae</taxon>
        <taxon>Linum</taxon>
    </lineage>
</organism>
<keyword evidence="2" id="KW-1185">Reference proteome</keyword>
<dbReference type="InterPro" id="IPR044175">
    <property type="entry name" value="At5g66631-like"/>
</dbReference>
<accession>A0AAV2E3M4</accession>
<proteinExistence type="predicted"/>
<reference evidence="1 2" key="1">
    <citation type="submission" date="2024-04" db="EMBL/GenBank/DDBJ databases">
        <authorList>
            <person name="Fracassetti M."/>
        </authorList>
    </citation>
    <scope>NUCLEOTIDE SEQUENCE [LARGE SCALE GENOMIC DNA]</scope>
</reference>
<dbReference type="EMBL" id="OZ034817">
    <property type="protein sequence ID" value="CAL1380399.1"/>
    <property type="molecule type" value="Genomic_DNA"/>
</dbReference>
<protein>
    <submittedName>
        <fullName evidence="1">Uncharacterized protein</fullName>
    </submittedName>
</protein>
<dbReference type="AlphaFoldDB" id="A0AAV2E3M4"/>
<gene>
    <name evidence="1" type="ORF">LTRI10_LOCUS21846</name>
</gene>
<sequence length="98" mass="11619">MSRIRFPRTITQLHIPRQQVRFFVRDPFSNKLTHYIRRADLIDSIRLNLRSSRTPTSLPLELLNNPAAGPIRGHPRYPFCAKCRLCAFPRRSPQRRRP</sequence>
<dbReference type="PANTHER" id="PTHR47913:SF1">
    <property type="entry name" value="OS01G0167750 PROTEIN"/>
    <property type="match status" value="1"/>
</dbReference>